<keyword evidence="2" id="KW-1185">Reference proteome</keyword>
<dbReference type="EMBL" id="JYDP01006518">
    <property type="protein sequence ID" value="KRY81179.1"/>
    <property type="molecule type" value="Genomic_DNA"/>
</dbReference>
<accession>A0A0V1F595</accession>
<proteinExistence type="predicted"/>
<sequence length="36" mass="3961">MDTLMYTLCSFSPSPNSSIGVPRLNPMVGCKYLHLS</sequence>
<dbReference type="Proteomes" id="UP000055024">
    <property type="component" value="Unassembled WGS sequence"/>
</dbReference>
<name>A0A0V1F595_9BILA</name>
<comment type="caution">
    <text evidence="1">The sequence shown here is derived from an EMBL/GenBank/DDBJ whole genome shotgun (WGS) entry which is preliminary data.</text>
</comment>
<dbReference type="AlphaFoldDB" id="A0A0V1F595"/>
<protein>
    <submittedName>
        <fullName evidence="1">Uncharacterized protein</fullName>
    </submittedName>
</protein>
<reference evidence="1 2" key="1">
    <citation type="submission" date="2015-01" db="EMBL/GenBank/DDBJ databases">
        <title>Evolution of Trichinella species and genotypes.</title>
        <authorList>
            <person name="Korhonen P.K."/>
            <person name="Edoardo P."/>
            <person name="Giuseppe L.R."/>
            <person name="Gasser R.B."/>
        </authorList>
    </citation>
    <scope>NUCLEOTIDE SEQUENCE [LARGE SCALE GENOMIC DNA]</scope>
    <source>
        <strain evidence="1">ISS1029</strain>
    </source>
</reference>
<gene>
    <name evidence="1" type="ORF">T11_9952</name>
</gene>
<evidence type="ECO:0000313" key="1">
    <source>
        <dbReference type="EMBL" id="KRY81179.1"/>
    </source>
</evidence>
<organism evidence="1 2">
    <name type="scientific">Trichinella zimbabwensis</name>
    <dbReference type="NCBI Taxonomy" id="268475"/>
    <lineage>
        <taxon>Eukaryota</taxon>
        <taxon>Metazoa</taxon>
        <taxon>Ecdysozoa</taxon>
        <taxon>Nematoda</taxon>
        <taxon>Enoplea</taxon>
        <taxon>Dorylaimia</taxon>
        <taxon>Trichinellida</taxon>
        <taxon>Trichinellidae</taxon>
        <taxon>Trichinella</taxon>
    </lineage>
</organism>
<evidence type="ECO:0000313" key="2">
    <source>
        <dbReference type="Proteomes" id="UP000055024"/>
    </source>
</evidence>